<dbReference type="STRING" id="1886670.PTI45_00895"/>
<keyword evidence="3" id="KW-0378">Hydrolase</keyword>
<dbReference type="Gene3D" id="2.120.10.30">
    <property type="entry name" value="TolB, C-terminal domain"/>
    <property type="match status" value="2"/>
</dbReference>
<comment type="caution">
    <text evidence="6">The sequence shown here is derived from an EMBL/GenBank/DDBJ whole genome shotgun (WGS) entry which is preliminary data.</text>
</comment>
<organism evidence="6 7">
    <name type="scientific">Paenibacillus nuruki</name>
    <dbReference type="NCBI Taxonomy" id="1886670"/>
    <lineage>
        <taxon>Bacteria</taxon>
        <taxon>Bacillati</taxon>
        <taxon>Bacillota</taxon>
        <taxon>Bacilli</taxon>
        <taxon>Bacillales</taxon>
        <taxon>Paenibacillaceae</taxon>
        <taxon>Paenibacillus</taxon>
    </lineage>
</organism>
<dbReference type="Proteomes" id="UP000094578">
    <property type="component" value="Unassembled WGS sequence"/>
</dbReference>
<keyword evidence="7" id="KW-1185">Reference proteome</keyword>
<reference evidence="6 7" key="1">
    <citation type="submission" date="2016-08" db="EMBL/GenBank/DDBJ databases">
        <title>Genome sequencing of Paenibacillus sp. TI45-13ar, isolated from Korean traditional nuruk.</title>
        <authorList>
            <person name="Kim S.-J."/>
        </authorList>
    </citation>
    <scope>NUCLEOTIDE SEQUENCE [LARGE SCALE GENOMIC DNA]</scope>
    <source>
        <strain evidence="6 7">TI45-13ar</strain>
    </source>
</reference>
<dbReference type="InterPro" id="IPR029058">
    <property type="entry name" value="AB_hydrolase_fold"/>
</dbReference>
<dbReference type="PANTHER" id="PTHR42776:SF27">
    <property type="entry name" value="DIPEPTIDYL PEPTIDASE FAMILY MEMBER 6"/>
    <property type="match status" value="1"/>
</dbReference>
<evidence type="ECO:0000259" key="5">
    <source>
        <dbReference type="Pfam" id="PF00326"/>
    </source>
</evidence>
<evidence type="ECO:0000256" key="4">
    <source>
        <dbReference type="ARBA" id="ARBA00022825"/>
    </source>
</evidence>
<accession>A0A1E3L819</accession>
<comment type="similarity">
    <text evidence="1">Belongs to the peptidase S9C family.</text>
</comment>
<protein>
    <submittedName>
        <fullName evidence="6">Protein TolB</fullName>
    </submittedName>
</protein>
<dbReference type="SUPFAM" id="SSF53474">
    <property type="entry name" value="alpha/beta-Hydrolases"/>
    <property type="match status" value="1"/>
</dbReference>
<dbReference type="RefSeq" id="WP_069326345.1">
    <property type="nucleotide sequence ID" value="NZ_MDER01000029.1"/>
</dbReference>
<dbReference type="FunFam" id="3.40.50.1820:FF:000028">
    <property type="entry name" value="S9 family peptidase"/>
    <property type="match status" value="1"/>
</dbReference>
<evidence type="ECO:0000256" key="3">
    <source>
        <dbReference type="ARBA" id="ARBA00022801"/>
    </source>
</evidence>
<sequence length="671" mass="76367">MSKKAIQPEDLYDYQWVSDPSIHPDGSIAYMHKIIDREHNQYKTHIYYISADRKHTKRITDGDYDTAPSWSPDGRYLAFIRKTDKKPQLWILDYTSGSMTPYSKLERGIGFFRWSPDGRSIIMTSRVLGEYEKQAHLPDRGHIVERTTPKAEGSGLWNGTYQHLFLLELQHRQIKQLTSGEFDASYPVWSPDGTEISYLAQKKPSIIYSDMDIVFYNDLYTLNMASEQTELQTRHDLTISQFAYAPDGQSWTCIANNREYGSGTQNQVYRVDRSTGQIDSLTPHSDIQFGNFILNDMKSAGAIPGPIYDINGQSVYVLGTYQGSVDIYRITNQGTCTAITTGGKDIHQLVVAPQGDRFVALIADANHPYELVELPVDPVAHHLSNDPYRLTHTADLWLSQHEVSIPESFWYTHEDGIKIQGWLMKPVQVTDNSDNIPLILQIHGGPHAMVSDVYSHEMQTLVSQGYAVLILNPRGSFGYGQHFAQACRQDFGGGDYRDLIEAVNHVLQHHPELDEQRLGICGGSYGGLMVNWIIAHDHRFRVAVTQRCISNWISFYGISDIGISYTEGIVGGNPWEDFDRLWSQSPLAHVQHINTPLLIIHGEQDMRCPIEQSEQLYTALKRQGKQTKMVRYPDSNHTVLKSGKPSYRIDLLSHVNDWMKQHIHFPIEVNP</sequence>
<keyword evidence="4" id="KW-0720">Serine protease</keyword>
<evidence type="ECO:0000256" key="1">
    <source>
        <dbReference type="ARBA" id="ARBA00010040"/>
    </source>
</evidence>
<dbReference type="Pfam" id="PF00326">
    <property type="entry name" value="Peptidase_S9"/>
    <property type="match status" value="1"/>
</dbReference>
<dbReference type="PANTHER" id="PTHR42776">
    <property type="entry name" value="SERINE PEPTIDASE S9 FAMILY MEMBER"/>
    <property type="match status" value="1"/>
</dbReference>
<dbReference type="InterPro" id="IPR011659">
    <property type="entry name" value="WD40"/>
</dbReference>
<dbReference type="InterPro" id="IPR001375">
    <property type="entry name" value="Peptidase_S9_cat"/>
</dbReference>
<dbReference type="SUPFAM" id="SSF82171">
    <property type="entry name" value="DPP6 N-terminal domain-like"/>
    <property type="match status" value="1"/>
</dbReference>
<dbReference type="Pfam" id="PF07676">
    <property type="entry name" value="PD40"/>
    <property type="match status" value="3"/>
</dbReference>
<name>A0A1E3L819_9BACL</name>
<feature type="domain" description="Peptidase S9 prolyl oligopeptidase catalytic" evidence="5">
    <location>
        <begin position="454"/>
        <end position="663"/>
    </location>
</feature>
<dbReference type="AlphaFoldDB" id="A0A1E3L819"/>
<evidence type="ECO:0000256" key="2">
    <source>
        <dbReference type="ARBA" id="ARBA00022670"/>
    </source>
</evidence>
<keyword evidence="2" id="KW-0645">Protease</keyword>
<proteinExistence type="inferred from homology"/>
<dbReference type="EMBL" id="MDER01000029">
    <property type="protein sequence ID" value="ODP29741.1"/>
    <property type="molecule type" value="Genomic_DNA"/>
</dbReference>
<evidence type="ECO:0000313" key="7">
    <source>
        <dbReference type="Proteomes" id="UP000094578"/>
    </source>
</evidence>
<dbReference type="GO" id="GO:0004252">
    <property type="term" value="F:serine-type endopeptidase activity"/>
    <property type="evidence" value="ECO:0007669"/>
    <property type="project" value="TreeGrafter"/>
</dbReference>
<dbReference type="Gene3D" id="3.40.50.1820">
    <property type="entry name" value="alpha/beta hydrolase"/>
    <property type="match status" value="1"/>
</dbReference>
<dbReference type="GO" id="GO:0006508">
    <property type="term" value="P:proteolysis"/>
    <property type="evidence" value="ECO:0007669"/>
    <property type="project" value="UniProtKB-KW"/>
</dbReference>
<dbReference type="InterPro" id="IPR011042">
    <property type="entry name" value="6-blade_b-propeller_TolB-like"/>
</dbReference>
<dbReference type="PATRIC" id="fig|1886670.3.peg.916"/>
<gene>
    <name evidence="6" type="ORF">PTI45_00895</name>
</gene>
<evidence type="ECO:0000313" key="6">
    <source>
        <dbReference type="EMBL" id="ODP29741.1"/>
    </source>
</evidence>